<evidence type="ECO:0000313" key="3">
    <source>
        <dbReference type="Proteomes" id="UP000626092"/>
    </source>
</evidence>
<dbReference type="EMBL" id="WJXA01000003">
    <property type="protein sequence ID" value="KAF7149287.1"/>
    <property type="molecule type" value="Genomic_DNA"/>
</dbReference>
<feature type="compositionally biased region" description="Low complexity" evidence="1">
    <location>
        <begin position="265"/>
        <end position="281"/>
    </location>
</feature>
<proteinExistence type="predicted"/>
<protein>
    <submittedName>
        <fullName evidence="2">Uncharacterized protein</fullName>
    </submittedName>
</protein>
<gene>
    <name evidence="2" type="ORF">RHSIM_Rhsim03G0122700</name>
</gene>
<accession>A0A834H7F5</accession>
<feature type="compositionally biased region" description="Low complexity" evidence="1">
    <location>
        <begin position="291"/>
        <end position="301"/>
    </location>
</feature>
<feature type="region of interest" description="Disordered" evidence="1">
    <location>
        <begin position="265"/>
        <end position="326"/>
    </location>
</feature>
<reference evidence="2" key="1">
    <citation type="submission" date="2019-11" db="EMBL/GenBank/DDBJ databases">
        <authorList>
            <person name="Liu Y."/>
            <person name="Hou J."/>
            <person name="Li T.-Q."/>
            <person name="Guan C.-H."/>
            <person name="Wu X."/>
            <person name="Wu H.-Z."/>
            <person name="Ling F."/>
            <person name="Zhang R."/>
            <person name="Shi X.-G."/>
            <person name="Ren J.-P."/>
            <person name="Chen E.-F."/>
            <person name="Sun J.-M."/>
        </authorList>
    </citation>
    <scope>NUCLEOTIDE SEQUENCE</scope>
    <source>
        <strain evidence="2">Adult_tree_wgs_1</strain>
        <tissue evidence="2">Leaves</tissue>
    </source>
</reference>
<dbReference type="InterPro" id="IPR045882">
    <property type="entry name" value="GPT1/2"/>
</dbReference>
<dbReference type="PANTHER" id="PTHR33737">
    <property type="entry name" value="OS05G0121800 PROTEIN"/>
    <property type="match status" value="1"/>
</dbReference>
<comment type="caution">
    <text evidence="2">The sequence shown here is derived from an EMBL/GenBank/DDBJ whole genome shotgun (WGS) entry which is preliminary data.</text>
</comment>
<dbReference type="GO" id="GO:0008017">
    <property type="term" value="F:microtubule binding"/>
    <property type="evidence" value="ECO:0007669"/>
    <property type="project" value="InterPro"/>
</dbReference>
<organism evidence="2 3">
    <name type="scientific">Rhododendron simsii</name>
    <name type="common">Sims's rhododendron</name>
    <dbReference type="NCBI Taxonomy" id="118357"/>
    <lineage>
        <taxon>Eukaryota</taxon>
        <taxon>Viridiplantae</taxon>
        <taxon>Streptophyta</taxon>
        <taxon>Embryophyta</taxon>
        <taxon>Tracheophyta</taxon>
        <taxon>Spermatophyta</taxon>
        <taxon>Magnoliopsida</taxon>
        <taxon>eudicotyledons</taxon>
        <taxon>Gunneridae</taxon>
        <taxon>Pentapetalae</taxon>
        <taxon>asterids</taxon>
        <taxon>Ericales</taxon>
        <taxon>Ericaceae</taxon>
        <taxon>Ericoideae</taxon>
        <taxon>Rhodoreae</taxon>
        <taxon>Rhododendron</taxon>
    </lineage>
</organism>
<sequence>MSEAVGDALKPFLSSVDIYSQVLFSGKTMREENIDENKDLKLIRNTSSQGAENAADVPKQREQKLLVSESMDPGSASHVRKSLAWDSAFFTSAGVLDPEELCIINRGFEKSEAHLVRKIRQDQHKRRSVDIQYTLKSDGFCFETNQSTEGDLFEDVRASIQRSSIMSSVFKSDCKSGVGEGRKQKARYLKKVDDVSQNRHATRNGESNLFSHKPPKILRIMNPVSAGHTKILLGADPIKMEKKTAASRSGQGLEVSKRSVSSTSFCSTSSMISPKPSSSIPVTASNDATASWSPSFRFSSTSKRKTDSTNTRLAATGSTNKTPPLRCLPGGRSGLRNLSSNQYSFASPVNSFDGWSLESSSASAMRRSKCLETSFCTNRGACLSNVGTQQLDLQSHSHDQLFGHQESQQTKLLTRCIDEVLETGNALAESRRFRPSGLRVPSPKMGFFDEEKSPVPSVSGGLLLHLGAQSVLSTTNGTANGETLGKPQPASVIAEKGNMKSRSKQTGVIMARNTTQSQEQEESSLQVSSISATVKNCPGKASKVQGYICPQLRRENCSKSKEVSDGGYDTRKLGLNSGLKEERKITDSILENGMRRDNKRRVRLRVNMIHPRKDENLDHHLVYHGDINRSKKENAKENFASFEDHVNGLSRNFEAVDLNRDTVIELSGKNKGRCNPIFGHSFTYMETNAVEVIPSTRTPLADRNSVCTGAESFGFTTG</sequence>
<keyword evidence="3" id="KW-1185">Reference proteome</keyword>
<dbReference type="OrthoDB" id="1931260at2759"/>
<feature type="compositionally biased region" description="Polar residues" evidence="1">
    <location>
        <begin position="308"/>
        <end position="322"/>
    </location>
</feature>
<name>A0A834H7F5_RHOSS</name>
<evidence type="ECO:0000313" key="2">
    <source>
        <dbReference type="EMBL" id="KAF7149287.1"/>
    </source>
</evidence>
<feature type="region of interest" description="Disordered" evidence="1">
    <location>
        <begin position="477"/>
        <end position="504"/>
    </location>
</feature>
<evidence type="ECO:0000256" key="1">
    <source>
        <dbReference type="SAM" id="MobiDB-lite"/>
    </source>
</evidence>
<dbReference type="Proteomes" id="UP000626092">
    <property type="component" value="Unassembled WGS sequence"/>
</dbReference>
<dbReference type="AlphaFoldDB" id="A0A834H7F5"/>
<dbReference type="PANTHER" id="PTHR33737:SF23">
    <property type="entry name" value="DUF3741 DOMAIN-CONTAINING PROTEIN"/>
    <property type="match status" value="1"/>
</dbReference>